<dbReference type="AlphaFoldDB" id="A0A0U5JFY0"/>
<gene>
    <name evidence="2" type="ORF">PNK_2129</name>
</gene>
<name>A0A0U5JFY0_9BACT</name>
<reference evidence="3" key="1">
    <citation type="submission" date="2015-09" db="EMBL/GenBank/DDBJ databases">
        <authorList>
            <person name="Bertelli C."/>
        </authorList>
    </citation>
    <scope>NUCLEOTIDE SEQUENCE [LARGE SCALE GENOMIC DNA]</scope>
    <source>
        <strain evidence="3">KNic</strain>
    </source>
</reference>
<dbReference type="KEGG" id="pnl:PNK_2129"/>
<dbReference type="EMBL" id="LN879502">
    <property type="protein sequence ID" value="CUI17732.1"/>
    <property type="molecule type" value="Genomic_DNA"/>
</dbReference>
<organism evidence="2 3">
    <name type="scientific">Candidatus Protochlamydia naegleriophila</name>
    <dbReference type="NCBI Taxonomy" id="389348"/>
    <lineage>
        <taxon>Bacteria</taxon>
        <taxon>Pseudomonadati</taxon>
        <taxon>Chlamydiota</taxon>
        <taxon>Chlamydiia</taxon>
        <taxon>Parachlamydiales</taxon>
        <taxon>Parachlamydiaceae</taxon>
        <taxon>Candidatus Protochlamydia</taxon>
    </lineage>
</organism>
<sequence length="68" mass="7958">MAVYRPLSVAMQGKCSYARKVRLVLCLIVNIAMIDTLITKFRLFIRHYNVIVLLKPIQIFNQKPLFFS</sequence>
<dbReference type="STRING" id="389348.PNK_2129"/>
<evidence type="ECO:0000313" key="3">
    <source>
        <dbReference type="Proteomes" id="UP000069902"/>
    </source>
</evidence>
<dbReference type="Proteomes" id="UP000069902">
    <property type="component" value="Chromosome cPNK"/>
</dbReference>
<keyword evidence="1" id="KW-1133">Transmembrane helix</keyword>
<keyword evidence="3" id="KW-1185">Reference proteome</keyword>
<dbReference type="InParanoid" id="A0A0U5JFY0"/>
<accession>A0A0U5JFY0</accession>
<evidence type="ECO:0000256" key="1">
    <source>
        <dbReference type="SAM" id="Phobius"/>
    </source>
</evidence>
<dbReference type="PATRIC" id="fig|389348.3.peg.2392"/>
<keyword evidence="1" id="KW-0812">Transmembrane</keyword>
<keyword evidence="1" id="KW-0472">Membrane</keyword>
<feature type="transmembrane region" description="Helical" evidence="1">
    <location>
        <begin position="21"/>
        <end position="45"/>
    </location>
</feature>
<evidence type="ECO:0000313" key="2">
    <source>
        <dbReference type="EMBL" id="CUI17732.1"/>
    </source>
</evidence>
<protein>
    <submittedName>
        <fullName evidence="2">Hypothetical membrane protein</fullName>
    </submittedName>
</protein>
<proteinExistence type="predicted"/>